<dbReference type="AlphaFoldDB" id="A0A2N3V6Q4"/>
<reference evidence="2 3" key="1">
    <citation type="submission" date="2017-12" db="EMBL/GenBank/DDBJ databases">
        <title>Sequencing the genomes of 1000 Actinobacteria strains.</title>
        <authorList>
            <person name="Klenk H.-P."/>
        </authorList>
    </citation>
    <scope>NUCLEOTIDE SEQUENCE [LARGE SCALE GENOMIC DNA]</scope>
    <source>
        <strain evidence="2 3">DSM 44489</strain>
    </source>
</reference>
<feature type="signal peptide" evidence="1">
    <location>
        <begin position="1"/>
        <end position="22"/>
    </location>
</feature>
<sequence length="119" mass="12117">MRRTFLALSVLAPLMVGGIASADPAPQGTGSLTAWTFTGREPVPVNRADIEVTPCDAKQVVATLVSGADGRATVTLPAGCYEAKVVTVPGGCGLSVTEPVRVTVAPGTEARADFRFGCA</sequence>
<evidence type="ECO:0000313" key="3">
    <source>
        <dbReference type="Proteomes" id="UP000233766"/>
    </source>
</evidence>
<gene>
    <name evidence="2" type="ORF">ATK86_1628</name>
</gene>
<dbReference type="RefSeq" id="WP_101463993.1">
    <property type="nucleotide sequence ID" value="NZ_PJMW01000002.1"/>
</dbReference>
<name>A0A2N3V6Q4_9NOCA</name>
<evidence type="ECO:0008006" key="4">
    <source>
        <dbReference type="Google" id="ProtNLM"/>
    </source>
</evidence>
<dbReference type="Gene3D" id="2.60.40.10">
    <property type="entry name" value="Immunoglobulins"/>
    <property type="match status" value="1"/>
</dbReference>
<dbReference type="GO" id="GO:0005975">
    <property type="term" value="P:carbohydrate metabolic process"/>
    <property type="evidence" value="ECO:0007669"/>
    <property type="project" value="UniProtKB-ARBA"/>
</dbReference>
<dbReference type="OrthoDB" id="4557888at2"/>
<feature type="chain" id="PRO_5014982209" description="Prealbumin-like fold domain-containing protein" evidence="1">
    <location>
        <begin position="23"/>
        <end position="119"/>
    </location>
</feature>
<dbReference type="Proteomes" id="UP000233766">
    <property type="component" value="Unassembled WGS sequence"/>
</dbReference>
<organism evidence="2 3">
    <name type="scientific">Nocardia fluminea</name>
    <dbReference type="NCBI Taxonomy" id="134984"/>
    <lineage>
        <taxon>Bacteria</taxon>
        <taxon>Bacillati</taxon>
        <taxon>Actinomycetota</taxon>
        <taxon>Actinomycetes</taxon>
        <taxon>Mycobacteriales</taxon>
        <taxon>Nocardiaceae</taxon>
        <taxon>Nocardia</taxon>
    </lineage>
</organism>
<evidence type="ECO:0000256" key="1">
    <source>
        <dbReference type="SAM" id="SignalP"/>
    </source>
</evidence>
<proteinExistence type="predicted"/>
<dbReference type="EMBL" id="PJMW01000002">
    <property type="protein sequence ID" value="PKV77298.1"/>
    <property type="molecule type" value="Genomic_DNA"/>
</dbReference>
<keyword evidence="3" id="KW-1185">Reference proteome</keyword>
<accession>A0A2N3V6Q4</accession>
<keyword evidence="1" id="KW-0732">Signal</keyword>
<protein>
    <recommendedName>
        <fullName evidence="4">Prealbumin-like fold domain-containing protein</fullName>
    </recommendedName>
</protein>
<comment type="caution">
    <text evidence="2">The sequence shown here is derived from an EMBL/GenBank/DDBJ whole genome shotgun (WGS) entry which is preliminary data.</text>
</comment>
<dbReference type="InterPro" id="IPR013783">
    <property type="entry name" value="Ig-like_fold"/>
</dbReference>
<evidence type="ECO:0000313" key="2">
    <source>
        <dbReference type="EMBL" id="PKV77298.1"/>
    </source>
</evidence>